<evidence type="ECO:0000256" key="1">
    <source>
        <dbReference type="SAM" id="MobiDB-lite"/>
    </source>
</evidence>
<keyword evidence="3" id="KW-1185">Reference proteome</keyword>
<feature type="compositionally biased region" description="Basic and acidic residues" evidence="1">
    <location>
        <begin position="1"/>
        <end position="18"/>
    </location>
</feature>
<organism evidence="2 3">
    <name type="scientific">Rothia amarae</name>
    <dbReference type="NCBI Taxonomy" id="169480"/>
    <lineage>
        <taxon>Bacteria</taxon>
        <taxon>Bacillati</taxon>
        <taxon>Actinomycetota</taxon>
        <taxon>Actinomycetes</taxon>
        <taxon>Micrococcales</taxon>
        <taxon>Micrococcaceae</taxon>
        <taxon>Rothia</taxon>
    </lineage>
</organism>
<feature type="region of interest" description="Disordered" evidence="1">
    <location>
        <begin position="1"/>
        <end position="25"/>
    </location>
</feature>
<gene>
    <name evidence="2" type="ORF">IDM48_00895</name>
</gene>
<reference evidence="2 3" key="1">
    <citation type="submission" date="2020-09" db="EMBL/GenBank/DDBJ databases">
        <title>Investigation of environmental microbe.</title>
        <authorList>
            <person name="Ou Y."/>
            <person name="Kang Q."/>
        </authorList>
    </citation>
    <scope>NUCLEOTIDE SEQUENCE [LARGE SCALE GENOMIC DNA]</scope>
    <source>
        <strain evidence="2 3">KJZ-9</strain>
    </source>
</reference>
<name>A0A7H2BK56_9MICC</name>
<dbReference type="Proteomes" id="UP000516421">
    <property type="component" value="Chromosome"/>
</dbReference>
<dbReference type="RefSeq" id="WP_145177452.1">
    <property type="nucleotide sequence ID" value="NZ_CP061538.1"/>
</dbReference>
<sequence length="133" mass="14783">MIDYRFPKSESSRSRSEHAGGTTTISSQALTQIASLAIDNTHNISSPHPYPGQEINSPLPFQIETEGQTREIIIVIDEGTSERTVALPVEIHDDEQLPQELENEVKQKIRQTLETTAGIKVSDIKIVQTIPNH</sequence>
<dbReference type="AlphaFoldDB" id="A0A7H2BK56"/>
<proteinExistence type="predicted"/>
<dbReference type="KEGG" id="rama:IDM48_00895"/>
<protein>
    <submittedName>
        <fullName evidence="2">Uncharacterized protein</fullName>
    </submittedName>
</protein>
<evidence type="ECO:0000313" key="3">
    <source>
        <dbReference type="Proteomes" id="UP000516421"/>
    </source>
</evidence>
<dbReference type="EMBL" id="CP061538">
    <property type="protein sequence ID" value="QNV40052.1"/>
    <property type="molecule type" value="Genomic_DNA"/>
</dbReference>
<accession>A0A7H2BK56</accession>
<evidence type="ECO:0000313" key="2">
    <source>
        <dbReference type="EMBL" id="QNV40052.1"/>
    </source>
</evidence>